<keyword evidence="1" id="KW-0812">Transmembrane</keyword>
<evidence type="ECO:0000313" key="3">
    <source>
        <dbReference type="Proteomes" id="UP000807769"/>
    </source>
</evidence>
<evidence type="ECO:0000313" key="2">
    <source>
        <dbReference type="EMBL" id="KAG1790863.1"/>
    </source>
</evidence>
<name>A0A9P7AJR5_9AGAM</name>
<protein>
    <submittedName>
        <fullName evidence="2">Uncharacterized protein</fullName>
    </submittedName>
</protein>
<feature type="transmembrane region" description="Helical" evidence="1">
    <location>
        <begin position="16"/>
        <end position="38"/>
    </location>
</feature>
<organism evidence="2 3">
    <name type="scientific">Suillus subaureus</name>
    <dbReference type="NCBI Taxonomy" id="48587"/>
    <lineage>
        <taxon>Eukaryota</taxon>
        <taxon>Fungi</taxon>
        <taxon>Dikarya</taxon>
        <taxon>Basidiomycota</taxon>
        <taxon>Agaricomycotina</taxon>
        <taxon>Agaricomycetes</taxon>
        <taxon>Agaricomycetidae</taxon>
        <taxon>Boletales</taxon>
        <taxon>Suillineae</taxon>
        <taxon>Suillaceae</taxon>
        <taxon>Suillus</taxon>
    </lineage>
</organism>
<comment type="caution">
    <text evidence="2">The sequence shown here is derived from an EMBL/GenBank/DDBJ whole genome shotgun (WGS) entry which is preliminary data.</text>
</comment>
<dbReference type="Proteomes" id="UP000807769">
    <property type="component" value="Unassembled WGS sequence"/>
</dbReference>
<keyword evidence="3" id="KW-1185">Reference proteome</keyword>
<proteinExistence type="predicted"/>
<feature type="transmembrane region" description="Helical" evidence="1">
    <location>
        <begin position="58"/>
        <end position="76"/>
    </location>
</feature>
<keyword evidence="1" id="KW-1133">Transmembrane helix</keyword>
<dbReference type="AlphaFoldDB" id="A0A9P7AJR5"/>
<gene>
    <name evidence="2" type="ORF">BJ212DRAFT_954634</name>
</gene>
<accession>A0A9P7AJR5</accession>
<reference evidence="2" key="1">
    <citation type="journal article" date="2020" name="New Phytol.">
        <title>Comparative genomics reveals dynamic genome evolution in host specialist ectomycorrhizal fungi.</title>
        <authorList>
            <person name="Lofgren L.A."/>
            <person name="Nguyen N.H."/>
            <person name="Vilgalys R."/>
            <person name="Ruytinx J."/>
            <person name="Liao H.L."/>
            <person name="Branco S."/>
            <person name="Kuo A."/>
            <person name="LaButti K."/>
            <person name="Lipzen A."/>
            <person name="Andreopoulos W."/>
            <person name="Pangilinan J."/>
            <person name="Riley R."/>
            <person name="Hundley H."/>
            <person name="Na H."/>
            <person name="Barry K."/>
            <person name="Grigoriev I.V."/>
            <person name="Stajich J.E."/>
            <person name="Kennedy P.G."/>
        </authorList>
    </citation>
    <scope>NUCLEOTIDE SEQUENCE</scope>
    <source>
        <strain evidence="2">MN1</strain>
    </source>
</reference>
<sequence>MCFFGVQSDPYYTATLFSPVSVSLYPTLGWLVHMAVGFSKEDYNSEHLHFRLGQPSKLLLMILFLYGVGNITVYEYNMDTWNDTIGPWCVHPPLARRGSWRADRYVYHPKPCEWKVYDPIQWK</sequence>
<dbReference type="RefSeq" id="XP_041184761.1">
    <property type="nucleotide sequence ID" value="XM_041344439.1"/>
</dbReference>
<dbReference type="EMBL" id="JABBWG010000646">
    <property type="protein sequence ID" value="KAG1790863.1"/>
    <property type="molecule type" value="Genomic_DNA"/>
</dbReference>
<evidence type="ECO:0000256" key="1">
    <source>
        <dbReference type="SAM" id="Phobius"/>
    </source>
</evidence>
<dbReference type="GeneID" id="64638455"/>
<keyword evidence="1" id="KW-0472">Membrane</keyword>